<reference evidence="4" key="1">
    <citation type="submission" date="2020-08" db="EMBL/GenBank/DDBJ databases">
        <title>Multicomponent nature underlies the extraordinary mechanical properties of spider dragline silk.</title>
        <authorList>
            <person name="Kono N."/>
            <person name="Nakamura H."/>
            <person name="Mori M."/>
            <person name="Yoshida Y."/>
            <person name="Ohtoshi R."/>
            <person name="Malay A.D."/>
            <person name="Moran D.A.P."/>
            <person name="Tomita M."/>
            <person name="Numata K."/>
            <person name="Arakawa K."/>
        </authorList>
    </citation>
    <scope>NUCLEOTIDE SEQUENCE</scope>
</reference>
<dbReference type="Pfam" id="PF13358">
    <property type="entry name" value="DDE_3"/>
    <property type="match status" value="1"/>
</dbReference>
<dbReference type="GO" id="GO:0015074">
    <property type="term" value="P:DNA integration"/>
    <property type="evidence" value="ECO:0007669"/>
    <property type="project" value="InterPro"/>
</dbReference>
<dbReference type="InterPro" id="IPR036397">
    <property type="entry name" value="RNaseH_sf"/>
</dbReference>
<evidence type="ECO:0000256" key="1">
    <source>
        <dbReference type="ARBA" id="ARBA00004123"/>
    </source>
</evidence>
<dbReference type="InterPro" id="IPR002492">
    <property type="entry name" value="Transposase_Tc1-like"/>
</dbReference>
<dbReference type="GO" id="GO:0005634">
    <property type="term" value="C:nucleus"/>
    <property type="evidence" value="ECO:0007669"/>
    <property type="project" value="UniProtKB-SubCell"/>
</dbReference>
<dbReference type="GO" id="GO:0003677">
    <property type="term" value="F:DNA binding"/>
    <property type="evidence" value="ECO:0007669"/>
    <property type="project" value="InterPro"/>
</dbReference>
<dbReference type="Proteomes" id="UP000887159">
    <property type="component" value="Unassembled WGS sequence"/>
</dbReference>
<dbReference type="InterPro" id="IPR038717">
    <property type="entry name" value="Tc1-like_DDE_dom"/>
</dbReference>
<dbReference type="InterPro" id="IPR009057">
    <property type="entry name" value="Homeodomain-like_sf"/>
</dbReference>
<dbReference type="PANTHER" id="PTHR47326">
    <property type="entry name" value="TRANSPOSABLE ELEMENT TC3 TRANSPOSASE-LIKE PROTEIN"/>
    <property type="match status" value="1"/>
</dbReference>
<feature type="domain" description="Transposase Tc1-like" evidence="2">
    <location>
        <begin position="69"/>
        <end position="141"/>
    </location>
</feature>
<dbReference type="Pfam" id="PF01498">
    <property type="entry name" value="HTH_Tnp_Tc3_2"/>
    <property type="match status" value="1"/>
</dbReference>
<dbReference type="PANTHER" id="PTHR47326:SF1">
    <property type="entry name" value="HTH PSQ-TYPE DOMAIN-CONTAINING PROTEIN"/>
    <property type="match status" value="1"/>
</dbReference>
<dbReference type="SUPFAM" id="SSF46689">
    <property type="entry name" value="Homeodomain-like"/>
    <property type="match status" value="1"/>
</dbReference>
<keyword evidence="5" id="KW-1185">Reference proteome</keyword>
<proteinExistence type="predicted"/>
<evidence type="ECO:0000259" key="2">
    <source>
        <dbReference type="Pfam" id="PF01498"/>
    </source>
</evidence>
<evidence type="ECO:0000313" key="4">
    <source>
        <dbReference type="EMBL" id="GFX90397.1"/>
    </source>
</evidence>
<name>A0A8X6RD76_TRICX</name>
<gene>
    <name evidence="4" type="primary">X975_11439</name>
    <name evidence="4" type="ORF">TNCV_5067841</name>
</gene>
<comment type="caution">
    <text evidence="4">The sequence shown here is derived from an EMBL/GenBank/DDBJ whole genome shotgun (WGS) entry which is preliminary data.</text>
</comment>
<dbReference type="AlphaFoldDB" id="A0A8X6RD76"/>
<protein>
    <submittedName>
        <fullName evidence="4">DUF4817 domain-containing protein</fullName>
    </submittedName>
</protein>
<feature type="domain" description="Tc1-like transposase DDE" evidence="3">
    <location>
        <begin position="196"/>
        <end position="244"/>
    </location>
</feature>
<dbReference type="Gene3D" id="3.30.420.10">
    <property type="entry name" value="Ribonuclease H-like superfamily/Ribonuclease H"/>
    <property type="match status" value="3"/>
</dbReference>
<sequence>MSEQRNLPESMAWRVIGRLESGQTQRSVTDTVGVARSVVARMWNRFKETGNVRRRPGAGRPRATTSSYDRYIQLTARRNRTEIATQLQRQLLLATGRRVSSQTARNRLHEGGLYARRPMVCIPLTPHHRAARRRWAAEHRDWEQHDWSQVLFTDESQFSLKSDIRRVLVWRDRGTRNNPAFVRERSQYRRAGWMDDNARPHRARLVENMLEAETIQRMEWPVCSPDLNPIEHVWDMLGRRIAARPRPPATVRDLEIALLEEWNSIPQSLIDNLIASMANRKLESWRIEHELDDYAVEMEAIASEAASGTSSAREAARRLGLPPSSVHNILRRILQLYPYKLQSCNELLPADTAQREAFAKWAFSKMEQDPIWVFNILWTDEALFSLHGDFNSHNCRIWVTSNPREYTQKPLHSPKVIAWCGFTGSFITGPFFFEKQCPVNGWITETVNAQRHLTLLQETVVPCLIQRGQISNVKFMQDGATSHTANPVKAFLIQTFGEDRIVSRRCRYPWSPRSPDLTPADFWLWGYLKSRVYLSGPSSLSELKDAIREKYPPYIRTYCTLPLLDLSLVWNVFSPVVVVMWNIFWCNKVVKVFCSLFMHCFFDLRTSAPPTG</sequence>
<evidence type="ECO:0000259" key="3">
    <source>
        <dbReference type="Pfam" id="PF13358"/>
    </source>
</evidence>
<evidence type="ECO:0000313" key="5">
    <source>
        <dbReference type="Proteomes" id="UP000887159"/>
    </source>
</evidence>
<accession>A0A8X6RD76</accession>
<dbReference type="EMBL" id="BMAU01021098">
    <property type="protein sequence ID" value="GFX90397.1"/>
    <property type="molecule type" value="Genomic_DNA"/>
</dbReference>
<comment type="subcellular location">
    <subcellularLocation>
        <location evidence="1">Nucleus</location>
    </subcellularLocation>
</comment>
<dbReference type="GO" id="GO:0006313">
    <property type="term" value="P:DNA transposition"/>
    <property type="evidence" value="ECO:0007669"/>
    <property type="project" value="InterPro"/>
</dbReference>
<organism evidence="4 5">
    <name type="scientific">Trichonephila clavipes</name>
    <name type="common">Golden silk orbweaver</name>
    <name type="synonym">Nephila clavipes</name>
    <dbReference type="NCBI Taxonomy" id="2585209"/>
    <lineage>
        <taxon>Eukaryota</taxon>
        <taxon>Metazoa</taxon>
        <taxon>Ecdysozoa</taxon>
        <taxon>Arthropoda</taxon>
        <taxon>Chelicerata</taxon>
        <taxon>Arachnida</taxon>
        <taxon>Araneae</taxon>
        <taxon>Araneomorphae</taxon>
        <taxon>Entelegynae</taxon>
        <taxon>Araneoidea</taxon>
        <taxon>Nephilidae</taxon>
        <taxon>Trichonephila</taxon>
    </lineage>
</organism>